<dbReference type="InterPro" id="IPR026533">
    <property type="entry name" value="NTPase/PRRC1"/>
</dbReference>
<accession>A0A9N9WQT9</accession>
<keyword evidence="7" id="KW-1185">Reference proteome</keyword>
<keyword evidence="3" id="KW-0333">Golgi apparatus</keyword>
<dbReference type="PANTHER" id="PTHR23276">
    <property type="entry name" value="PROTEIN PRRC1"/>
    <property type="match status" value="1"/>
</dbReference>
<comment type="subcellular location">
    <subcellularLocation>
        <location evidence="1">Golgi apparatus</location>
    </subcellularLocation>
</comment>
<evidence type="ECO:0000259" key="5">
    <source>
        <dbReference type="Pfam" id="PF01931"/>
    </source>
</evidence>
<organism evidence="6 7">
    <name type="scientific">Chironomus riparius</name>
    <dbReference type="NCBI Taxonomy" id="315576"/>
    <lineage>
        <taxon>Eukaryota</taxon>
        <taxon>Metazoa</taxon>
        <taxon>Ecdysozoa</taxon>
        <taxon>Arthropoda</taxon>
        <taxon>Hexapoda</taxon>
        <taxon>Insecta</taxon>
        <taxon>Pterygota</taxon>
        <taxon>Neoptera</taxon>
        <taxon>Endopterygota</taxon>
        <taxon>Diptera</taxon>
        <taxon>Nematocera</taxon>
        <taxon>Chironomoidea</taxon>
        <taxon>Chironomidae</taxon>
        <taxon>Chironominae</taxon>
        <taxon>Chironomus</taxon>
    </lineage>
</organism>
<dbReference type="GO" id="GO:0005794">
    <property type="term" value="C:Golgi apparatus"/>
    <property type="evidence" value="ECO:0007669"/>
    <property type="project" value="UniProtKB-SubCell"/>
</dbReference>
<dbReference type="InterPro" id="IPR029001">
    <property type="entry name" value="ITPase-like_fam"/>
</dbReference>
<dbReference type="Pfam" id="PF01931">
    <property type="entry name" value="NTPase_I-T"/>
    <property type="match status" value="1"/>
</dbReference>
<comment type="similarity">
    <text evidence="2">Belongs to the PRRC1 family.</text>
</comment>
<reference evidence="6" key="1">
    <citation type="submission" date="2022-01" db="EMBL/GenBank/DDBJ databases">
        <authorList>
            <person name="King R."/>
        </authorList>
    </citation>
    <scope>NUCLEOTIDE SEQUENCE</scope>
</reference>
<sequence length="324" mass="36478">MSDKSENSKMSTVAPPVELPSFVLKQQKELKETTGSNFKAAIPSQDDSVPYDTQNHENKGESEEQDETPSLQMQDIAQALTPLTEGVKNSVFYGWMKDSLKSSMEIAKDSVQKVVVTLDPQMGSILHSGGNIEVIVASNNEDKIDPVREAFQGIFKKATIYGRGSHSIIAAQPVGFQNAELAAKERINQLRLNESYIDKVILSVENFLLEVSDTHWFDLDLLLLSDSRHNITIKLYTQMTPIPFEMVQIMQSDTPSDYDKKETGYSITVGRIMAQNLDVQHYEWHKTYTSIDRSEMIFNAAKSLASIYKRELQLKSTKKVESTN</sequence>
<evidence type="ECO:0000256" key="1">
    <source>
        <dbReference type="ARBA" id="ARBA00004555"/>
    </source>
</evidence>
<proteinExistence type="inferred from homology"/>
<dbReference type="SUPFAM" id="SSF52972">
    <property type="entry name" value="ITPase-like"/>
    <property type="match status" value="1"/>
</dbReference>
<dbReference type="InterPro" id="IPR026534">
    <property type="entry name" value="PRRC1"/>
</dbReference>
<dbReference type="Proteomes" id="UP001153620">
    <property type="component" value="Chromosome 2"/>
</dbReference>
<dbReference type="PANTHER" id="PTHR23276:SF2">
    <property type="entry name" value="PROTEIN PRRC1"/>
    <property type="match status" value="1"/>
</dbReference>
<evidence type="ECO:0000313" key="6">
    <source>
        <dbReference type="EMBL" id="CAG9802617.1"/>
    </source>
</evidence>
<dbReference type="GO" id="GO:0034237">
    <property type="term" value="F:protein kinase A regulatory subunit binding"/>
    <property type="evidence" value="ECO:0007669"/>
    <property type="project" value="TreeGrafter"/>
</dbReference>
<evidence type="ECO:0000256" key="2">
    <source>
        <dbReference type="ARBA" id="ARBA00010298"/>
    </source>
</evidence>
<dbReference type="Gene3D" id="3.90.950.10">
    <property type="match status" value="1"/>
</dbReference>
<name>A0A9N9WQT9_9DIPT</name>
<dbReference type="AlphaFoldDB" id="A0A9N9WQT9"/>
<evidence type="ECO:0000256" key="4">
    <source>
        <dbReference type="SAM" id="MobiDB-lite"/>
    </source>
</evidence>
<feature type="domain" description="Non-canonical purine NTP phosphatase/PRRC1" evidence="5">
    <location>
        <begin position="137"/>
        <end position="248"/>
    </location>
</feature>
<dbReference type="EMBL" id="OU895878">
    <property type="protein sequence ID" value="CAG9802617.1"/>
    <property type="molecule type" value="Genomic_DNA"/>
</dbReference>
<protein>
    <recommendedName>
        <fullName evidence="5">Non-canonical purine NTP phosphatase/PRRC1 domain-containing protein</fullName>
    </recommendedName>
</protein>
<feature type="region of interest" description="Disordered" evidence="4">
    <location>
        <begin position="1"/>
        <end position="21"/>
    </location>
</feature>
<evidence type="ECO:0000256" key="3">
    <source>
        <dbReference type="ARBA" id="ARBA00023034"/>
    </source>
</evidence>
<reference evidence="6" key="2">
    <citation type="submission" date="2022-10" db="EMBL/GenBank/DDBJ databases">
        <authorList>
            <consortium name="ENA_rothamsted_submissions"/>
            <consortium name="culmorum"/>
            <person name="King R."/>
        </authorList>
    </citation>
    <scope>NUCLEOTIDE SEQUENCE</scope>
</reference>
<evidence type="ECO:0000313" key="7">
    <source>
        <dbReference type="Proteomes" id="UP001153620"/>
    </source>
</evidence>
<gene>
    <name evidence="6" type="ORF">CHIRRI_LOCUS5523</name>
</gene>
<dbReference type="OrthoDB" id="4968544at2759"/>
<feature type="region of interest" description="Disordered" evidence="4">
    <location>
        <begin position="33"/>
        <end position="70"/>
    </location>
</feature>